<proteinExistence type="predicted"/>
<dbReference type="EMBL" id="MU003537">
    <property type="protein sequence ID" value="KAF2464407.1"/>
    <property type="molecule type" value="Genomic_DNA"/>
</dbReference>
<organism evidence="1 2">
    <name type="scientific">Lindgomyces ingoldianus</name>
    <dbReference type="NCBI Taxonomy" id="673940"/>
    <lineage>
        <taxon>Eukaryota</taxon>
        <taxon>Fungi</taxon>
        <taxon>Dikarya</taxon>
        <taxon>Ascomycota</taxon>
        <taxon>Pezizomycotina</taxon>
        <taxon>Dothideomycetes</taxon>
        <taxon>Pleosporomycetidae</taxon>
        <taxon>Pleosporales</taxon>
        <taxon>Lindgomycetaceae</taxon>
        <taxon>Lindgomyces</taxon>
    </lineage>
</organism>
<keyword evidence="2" id="KW-1185">Reference proteome</keyword>
<comment type="caution">
    <text evidence="1">The sequence shown here is derived from an EMBL/GenBank/DDBJ whole genome shotgun (WGS) entry which is preliminary data.</text>
</comment>
<evidence type="ECO:0000313" key="1">
    <source>
        <dbReference type="EMBL" id="KAF2464407.1"/>
    </source>
</evidence>
<dbReference type="Proteomes" id="UP000799755">
    <property type="component" value="Unassembled WGS sequence"/>
</dbReference>
<name>A0ACB6QE56_9PLEO</name>
<reference evidence="1" key="1">
    <citation type="journal article" date="2020" name="Stud. Mycol.">
        <title>101 Dothideomycetes genomes: a test case for predicting lifestyles and emergence of pathogens.</title>
        <authorList>
            <person name="Haridas S."/>
            <person name="Albert R."/>
            <person name="Binder M."/>
            <person name="Bloem J."/>
            <person name="Labutti K."/>
            <person name="Salamov A."/>
            <person name="Andreopoulos B."/>
            <person name="Baker S."/>
            <person name="Barry K."/>
            <person name="Bills G."/>
            <person name="Bluhm B."/>
            <person name="Cannon C."/>
            <person name="Castanera R."/>
            <person name="Culley D."/>
            <person name="Daum C."/>
            <person name="Ezra D."/>
            <person name="Gonzalez J."/>
            <person name="Henrissat B."/>
            <person name="Kuo A."/>
            <person name="Liang C."/>
            <person name="Lipzen A."/>
            <person name="Lutzoni F."/>
            <person name="Magnuson J."/>
            <person name="Mondo S."/>
            <person name="Nolan M."/>
            <person name="Ohm R."/>
            <person name="Pangilinan J."/>
            <person name="Park H.-J."/>
            <person name="Ramirez L."/>
            <person name="Alfaro M."/>
            <person name="Sun H."/>
            <person name="Tritt A."/>
            <person name="Yoshinaga Y."/>
            <person name="Zwiers L.-H."/>
            <person name="Turgeon B."/>
            <person name="Goodwin S."/>
            <person name="Spatafora J."/>
            <person name="Crous P."/>
            <person name="Grigoriev I."/>
        </authorList>
    </citation>
    <scope>NUCLEOTIDE SEQUENCE</scope>
    <source>
        <strain evidence="1">ATCC 200398</strain>
    </source>
</reference>
<gene>
    <name evidence="1" type="ORF">BDR25DRAFT_97031</name>
</gene>
<protein>
    <submittedName>
        <fullName evidence="1">Uncharacterized protein</fullName>
    </submittedName>
</protein>
<sequence>MANAIAAPYRPPSPSASPPSSPTSSPTANLKQSAGTQPATAFADKCALSDHYLAEWEVRYNRRSIPLMPSWGFERLVASVVEQMAAVGGIEGVEAEVARRMQHETDRLEDEMDGSKLDLFLTPPSALPSELPPLLSNIRETTVQGHAQFVITALSLLRRCFSDRGPATPPKKPTRPKAAARQANAAPRTTRKRRSDSPPTIPTLRRSSRVEKKKKLSKSSP</sequence>
<accession>A0ACB6QE56</accession>
<evidence type="ECO:0000313" key="2">
    <source>
        <dbReference type="Proteomes" id="UP000799755"/>
    </source>
</evidence>